<accession>A0A1B7T8Q2</accession>
<dbReference type="EMBL" id="LXPE01000240">
    <property type="protein sequence ID" value="OBA25104.1"/>
    <property type="molecule type" value="Genomic_DNA"/>
</dbReference>
<evidence type="ECO:0000313" key="2">
    <source>
        <dbReference type="Proteomes" id="UP000092321"/>
    </source>
</evidence>
<evidence type="ECO:0000313" key="1">
    <source>
        <dbReference type="EMBL" id="OBA25104.1"/>
    </source>
</evidence>
<gene>
    <name evidence="1" type="ORF">HANVADRAFT_54118</name>
</gene>
<name>A0A1B7T8Q2_9ASCO</name>
<dbReference type="AlphaFoldDB" id="A0A1B7T8Q2"/>
<reference evidence="2" key="1">
    <citation type="journal article" date="2016" name="Proc. Natl. Acad. Sci. U.S.A.">
        <title>Comparative genomics of biotechnologically important yeasts.</title>
        <authorList>
            <person name="Riley R."/>
            <person name="Haridas S."/>
            <person name="Wolfe K.H."/>
            <person name="Lopes M.R."/>
            <person name="Hittinger C.T."/>
            <person name="Goeker M."/>
            <person name="Salamov A.A."/>
            <person name="Wisecaver J.H."/>
            <person name="Long T.M."/>
            <person name="Calvey C.H."/>
            <person name="Aerts A.L."/>
            <person name="Barry K.W."/>
            <person name="Choi C."/>
            <person name="Clum A."/>
            <person name="Coughlan A.Y."/>
            <person name="Deshpande S."/>
            <person name="Douglass A.P."/>
            <person name="Hanson S.J."/>
            <person name="Klenk H.-P."/>
            <person name="LaButti K.M."/>
            <person name="Lapidus A."/>
            <person name="Lindquist E.A."/>
            <person name="Lipzen A.M."/>
            <person name="Meier-Kolthoff J.P."/>
            <person name="Ohm R.A."/>
            <person name="Otillar R.P."/>
            <person name="Pangilinan J.L."/>
            <person name="Peng Y."/>
            <person name="Rokas A."/>
            <person name="Rosa C.A."/>
            <person name="Scheuner C."/>
            <person name="Sibirny A.A."/>
            <person name="Slot J.C."/>
            <person name="Stielow J.B."/>
            <person name="Sun H."/>
            <person name="Kurtzman C.P."/>
            <person name="Blackwell M."/>
            <person name="Grigoriev I.V."/>
            <person name="Jeffries T.W."/>
        </authorList>
    </citation>
    <scope>NUCLEOTIDE SEQUENCE [LARGE SCALE GENOMIC DNA]</scope>
    <source>
        <strain evidence="2">NRRL Y-1626</strain>
    </source>
</reference>
<comment type="caution">
    <text evidence="1">The sequence shown here is derived from an EMBL/GenBank/DDBJ whole genome shotgun (WGS) entry which is preliminary data.</text>
</comment>
<keyword evidence="2" id="KW-1185">Reference proteome</keyword>
<sequence>MGSSTLKPVLSNTNKQLEEYYFNKNSDIDLNKDTTEAKKTISNMISQIKSLKENNDSDIQKLIVQKRKEQLLKKYK</sequence>
<organism evidence="1 2">
    <name type="scientific">Hanseniaspora valbyensis NRRL Y-1626</name>
    <dbReference type="NCBI Taxonomy" id="766949"/>
    <lineage>
        <taxon>Eukaryota</taxon>
        <taxon>Fungi</taxon>
        <taxon>Dikarya</taxon>
        <taxon>Ascomycota</taxon>
        <taxon>Saccharomycotina</taxon>
        <taxon>Saccharomycetes</taxon>
        <taxon>Saccharomycodales</taxon>
        <taxon>Saccharomycodaceae</taxon>
        <taxon>Hanseniaspora</taxon>
    </lineage>
</organism>
<dbReference type="Proteomes" id="UP000092321">
    <property type="component" value="Unassembled WGS sequence"/>
</dbReference>
<proteinExistence type="predicted"/>
<protein>
    <submittedName>
        <fullName evidence="1">Uncharacterized protein</fullName>
    </submittedName>
</protein>